<dbReference type="PATRIC" id="fig|1053224.3.peg.6097"/>
<evidence type="ECO:0000256" key="1">
    <source>
        <dbReference type="SAM" id="MobiDB-lite"/>
    </source>
</evidence>
<reference evidence="2 3" key="1">
    <citation type="submission" date="2012-12" db="EMBL/GenBank/DDBJ databases">
        <title>The Genome Sequence of Bacillus cereus VD021.</title>
        <authorList>
            <consortium name="The Broad Institute Genome Sequencing Platform"/>
            <consortium name="The Broad Institute Genome Sequencing Center for Infectious Disease"/>
            <person name="Feldgarden M."/>
            <person name="Van der Auwera G.A."/>
            <person name="Mahillon J."/>
            <person name="Duprez V."/>
            <person name="Timmery S."/>
            <person name="Mattelet C."/>
            <person name="Dierick K."/>
            <person name="Sun M."/>
            <person name="Yu Z."/>
            <person name="Zhu L."/>
            <person name="Hu X."/>
            <person name="Shank E.B."/>
            <person name="Swiecicka I."/>
            <person name="Hansen B.M."/>
            <person name="Andrup L."/>
            <person name="Walker B."/>
            <person name="Young S.K."/>
            <person name="Zeng Q."/>
            <person name="Gargeya S."/>
            <person name="Fitzgerald M."/>
            <person name="Haas B."/>
            <person name="Abouelleil A."/>
            <person name="Alvarado L."/>
            <person name="Arachchi H.M."/>
            <person name="Berlin A.M."/>
            <person name="Chapman S.B."/>
            <person name="Dewar J."/>
            <person name="Goldberg J."/>
            <person name="Griggs A."/>
            <person name="Gujja S."/>
            <person name="Hansen M."/>
            <person name="Howarth C."/>
            <person name="Imamovic A."/>
            <person name="Larimer J."/>
            <person name="McCowan C."/>
            <person name="Murphy C."/>
            <person name="Neiman D."/>
            <person name="Pearson M."/>
            <person name="Priest M."/>
            <person name="Roberts A."/>
            <person name="Saif S."/>
            <person name="Shea T."/>
            <person name="Sisk P."/>
            <person name="Sykes S."/>
            <person name="Wortman J."/>
            <person name="Nusbaum C."/>
            <person name="Birren B."/>
        </authorList>
    </citation>
    <scope>NUCLEOTIDE SEQUENCE [LARGE SCALE GENOMIC DNA]</scope>
    <source>
        <strain evidence="2 3">VD021</strain>
    </source>
</reference>
<proteinExistence type="predicted"/>
<organism evidence="2 3">
    <name type="scientific">Bacillus cereus VD021</name>
    <dbReference type="NCBI Taxonomy" id="1053224"/>
    <lineage>
        <taxon>Bacteria</taxon>
        <taxon>Bacillati</taxon>
        <taxon>Bacillota</taxon>
        <taxon>Bacilli</taxon>
        <taxon>Bacillales</taxon>
        <taxon>Bacillaceae</taxon>
        <taxon>Bacillus</taxon>
        <taxon>Bacillus cereus group</taxon>
    </lineage>
</organism>
<dbReference type="Proteomes" id="UP000014040">
    <property type="component" value="Unassembled WGS sequence"/>
</dbReference>
<dbReference type="RefSeq" id="WP_016101336.1">
    <property type="nucleotide sequence ID" value="NZ_KB976275.1"/>
</dbReference>
<name>R8GY07_BACCE</name>
<feature type="region of interest" description="Disordered" evidence="1">
    <location>
        <begin position="1"/>
        <end position="22"/>
    </location>
</feature>
<evidence type="ECO:0000313" key="2">
    <source>
        <dbReference type="EMBL" id="EOO65473.1"/>
    </source>
</evidence>
<sequence>MPRKKPEPATTEEIKEEVEVETVEEQIEEENENKTRNIVCVGAAENSGSFCLVYRDDLTIYPGRLLEVGKEINEDEAADLLSLTTFKFKEVTK</sequence>
<protein>
    <submittedName>
        <fullName evidence="2">Uncharacterized protein</fullName>
    </submittedName>
</protein>
<dbReference type="AlphaFoldDB" id="R8GY07"/>
<comment type="caution">
    <text evidence="2">The sequence shown here is derived from an EMBL/GenBank/DDBJ whole genome shotgun (WGS) entry which is preliminary data.</text>
</comment>
<dbReference type="HOGENOM" id="CLU_185818_0_0_9"/>
<dbReference type="EMBL" id="AHES01000082">
    <property type="protein sequence ID" value="EOO65473.1"/>
    <property type="molecule type" value="Genomic_DNA"/>
</dbReference>
<gene>
    <name evidence="2" type="ORF">IIC_06083</name>
</gene>
<evidence type="ECO:0000313" key="3">
    <source>
        <dbReference type="Proteomes" id="UP000014040"/>
    </source>
</evidence>
<accession>R8GY07</accession>